<organism evidence="3 4">
    <name type="scientific">candidate division WWE3 bacterium CG10_big_fil_rev_8_21_14_0_10_32_10</name>
    <dbReference type="NCBI Taxonomy" id="1975090"/>
    <lineage>
        <taxon>Bacteria</taxon>
        <taxon>Katanobacteria</taxon>
    </lineage>
</organism>
<name>A0A2H0RAW2_UNCKA</name>
<keyword evidence="1" id="KW-0812">Transmembrane</keyword>
<dbReference type="InterPro" id="IPR015943">
    <property type="entry name" value="WD40/YVTN_repeat-like_dom_sf"/>
</dbReference>
<keyword evidence="1" id="KW-1133">Transmembrane helix</keyword>
<feature type="domain" description="Pyrrolo-quinoline quinone repeat" evidence="2">
    <location>
        <begin position="178"/>
        <end position="253"/>
    </location>
</feature>
<proteinExistence type="predicted"/>
<protein>
    <recommendedName>
        <fullName evidence="2">Pyrrolo-quinoline quinone repeat domain-containing protein</fullName>
    </recommendedName>
</protein>
<reference evidence="3 4" key="1">
    <citation type="submission" date="2017-09" db="EMBL/GenBank/DDBJ databases">
        <title>Depth-based differentiation of microbial function through sediment-hosted aquifers and enrichment of novel symbionts in the deep terrestrial subsurface.</title>
        <authorList>
            <person name="Probst A.J."/>
            <person name="Ladd B."/>
            <person name="Jarett J.K."/>
            <person name="Geller-Mcgrath D.E."/>
            <person name="Sieber C.M."/>
            <person name="Emerson J.B."/>
            <person name="Anantharaman K."/>
            <person name="Thomas B.C."/>
            <person name="Malmstrom R."/>
            <person name="Stieglmeier M."/>
            <person name="Klingl A."/>
            <person name="Woyke T."/>
            <person name="Ryan C.M."/>
            <person name="Banfield J.F."/>
        </authorList>
    </citation>
    <scope>NUCLEOTIDE SEQUENCE [LARGE SCALE GENOMIC DNA]</scope>
    <source>
        <strain evidence="3">CG10_big_fil_rev_8_21_14_0_10_32_10</strain>
    </source>
</reference>
<comment type="caution">
    <text evidence="3">The sequence shown here is derived from an EMBL/GenBank/DDBJ whole genome shotgun (WGS) entry which is preliminary data.</text>
</comment>
<gene>
    <name evidence="3" type="ORF">COV24_04330</name>
</gene>
<dbReference type="EMBL" id="PCXU01000036">
    <property type="protein sequence ID" value="PIR43164.1"/>
    <property type="molecule type" value="Genomic_DNA"/>
</dbReference>
<dbReference type="InterPro" id="IPR002372">
    <property type="entry name" value="PQQ_rpt_dom"/>
</dbReference>
<evidence type="ECO:0000313" key="3">
    <source>
        <dbReference type="EMBL" id="PIR43164.1"/>
    </source>
</evidence>
<dbReference type="Proteomes" id="UP000230214">
    <property type="component" value="Unassembled WGS sequence"/>
</dbReference>
<keyword evidence="1" id="KW-0472">Membrane</keyword>
<evidence type="ECO:0000256" key="1">
    <source>
        <dbReference type="SAM" id="Phobius"/>
    </source>
</evidence>
<accession>A0A2H0RAW2</accession>
<dbReference type="PANTHER" id="PTHR34512:SF30">
    <property type="entry name" value="OUTER MEMBRANE PROTEIN ASSEMBLY FACTOR BAMB"/>
    <property type="match status" value="1"/>
</dbReference>
<dbReference type="Pfam" id="PF13360">
    <property type="entry name" value="PQQ_2"/>
    <property type="match status" value="1"/>
</dbReference>
<dbReference type="Gene3D" id="2.130.10.10">
    <property type="entry name" value="YVTN repeat-like/Quinoprotein amine dehydrogenase"/>
    <property type="match status" value="1"/>
</dbReference>
<dbReference type="SMART" id="SM00564">
    <property type="entry name" value="PQQ"/>
    <property type="match status" value="3"/>
</dbReference>
<dbReference type="InterPro" id="IPR011047">
    <property type="entry name" value="Quinoprotein_ADH-like_sf"/>
</dbReference>
<sequence length="296" mass="32452">MLSMSKTFINKLKIFTVFLLFLVIGIGLYLHSQRNSKEEAIEINQVQAQTTNCDDPALYPHNWSQVQNNPQHTGYTDEVLGTTIPTRTWVYRFQPDKIHTQIQPIIYCGKVFIGTEGAHGKKPRLFAFDAYGTYSGATTAPVQWTYEVGGPIVNSVAAADGKVFFGAGDGAVYAIPVDSSDGTPVWSYDAGSPILQTAAYDNGKVFFGTFDMHMYALNTSDGSLAWKTDQPLAGLSMKEYWPVVYDGKVIVRTESHLGDSAGGIKPGFPFAWHPTGFPWLSETIGSSTKGQLLAQE</sequence>
<evidence type="ECO:0000313" key="4">
    <source>
        <dbReference type="Proteomes" id="UP000230214"/>
    </source>
</evidence>
<dbReference type="InterPro" id="IPR018391">
    <property type="entry name" value="PQQ_b-propeller_rpt"/>
</dbReference>
<evidence type="ECO:0000259" key="2">
    <source>
        <dbReference type="Pfam" id="PF13360"/>
    </source>
</evidence>
<dbReference type="SUPFAM" id="SSF50998">
    <property type="entry name" value="Quinoprotein alcohol dehydrogenase-like"/>
    <property type="match status" value="1"/>
</dbReference>
<feature type="transmembrane region" description="Helical" evidence="1">
    <location>
        <begin position="12"/>
        <end position="30"/>
    </location>
</feature>
<dbReference type="AlphaFoldDB" id="A0A2H0RAW2"/>
<dbReference type="PANTHER" id="PTHR34512">
    <property type="entry name" value="CELL SURFACE PROTEIN"/>
    <property type="match status" value="1"/>
</dbReference>